<accession>A0A1I2ARE3</accession>
<dbReference type="SUPFAM" id="SSF81343">
    <property type="entry name" value="Fumarate reductase respiratory complex transmembrane subunits"/>
    <property type="match status" value="1"/>
</dbReference>
<feature type="transmembrane region" description="Helical" evidence="1">
    <location>
        <begin position="201"/>
        <end position="223"/>
    </location>
</feature>
<dbReference type="GO" id="GO:0016020">
    <property type="term" value="C:membrane"/>
    <property type="evidence" value="ECO:0007669"/>
    <property type="project" value="InterPro"/>
</dbReference>
<dbReference type="Proteomes" id="UP000294848">
    <property type="component" value="Unassembled WGS sequence"/>
</dbReference>
<dbReference type="InterPro" id="IPR034804">
    <property type="entry name" value="SQR/QFR_C/D"/>
</dbReference>
<proteinExistence type="predicted"/>
<dbReference type="NCBIfam" id="TIGR02046">
    <property type="entry name" value="sdhC_b558_fam"/>
    <property type="match status" value="1"/>
</dbReference>
<dbReference type="OrthoDB" id="9802842at2"/>
<dbReference type="InterPro" id="IPR011138">
    <property type="entry name" value="Cytochrome_b-558"/>
</dbReference>
<dbReference type="Gene3D" id="1.20.1300.10">
    <property type="entry name" value="Fumarate reductase/succinate dehydrogenase, transmembrane subunit"/>
    <property type="match status" value="1"/>
</dbReference>
<feature type="transmembrane region" description="Helical" evidence="1">
    <location>
        <begin position="102"/>
        <end position="127"/>
    </location>
</feature>
<name>A0A1I2ARE3_9BACT</name>
<keyword evidence="1" id="KW-0472">Membrane</keyword>
<dbReference type="EMBL" id="FONW01000001">
    <property type="protein sequence ID" value="SFE46541.1"/>
    <property type="molecule type" value="Genomic_DNA"/>
</dbReference>
<reference evidence="2 4" key="1">
    <citation type="submission" date="2016-10" db="EMBL/GenBank/DDBJ databases">
        <authorList>
            <person name="de Groot N.N."/>
        </authorList>
    </citation>
    <scope>NUCLEOTIDE SEQUENCE [LARGE SCALE GENOMIC DNA]</scope>
    <source>
        <strain evidence="2 4">CGMCC 1.9156</strain>
    </source>
</reference>
<organism evidence="2 4">
    <name type="scientific">Sunxiuqinia elliptica</name>
    <dbReference type="NCBI Taxonomy" id="655355"/>
    <lineage>
        <taxon>Bacteria</taxon>
        <taxon>Pseudomonadati</taxon>
        <taxon>Bacteroidota</taxon>
        <taxon>Bacteroidia</taxon>
        <taxon>Marinilabiliales</taxon>
        <taxon>Prolixibacteraceae</taxon>
        <taxon>Sunxiuqinia</taxon>
    </lineage>
</organism>
<evidence type="ECO:0000313" key="2">
    <source>
        <dbReference type="EMBL" id="SFE46541.1"/>
    </source>
</evidence>
<dbReference type="AlphaFoldDB" id="A0A1I2ARE3"/>
<feature type="transmembrane region" description="Helical" evidence="1">
    <location>
        <begin position="162"/>
        <end position="180"/>
    </location>
</feature>
<reference evidence="3 5" key="2">
    <citation type="submission" date="2019-03" db="EMBL/GenBank/DDBJ databases">
        <title>Freshwater and sediment microbial communities from various areas in North America, analyzing microbe dynamics in response to fracking.</title>
        <authorList>
            <person name="Lamendella R."/>
        </authorList>
    </citation>
    <scope>NUCLEOTIDE SEQUENCE [LARGE SCALE GENOMIC DNA]</scope>
    <source>
        <strain evidence="3 5">114D</strain>
    </source>
</reference>
<dbReference type="RefSeq" id="WP_093917955.1">
    <property type="nucleotide sequence ID" value="NZ_FONW01000001.1"/>
</dbReference>
<evidence type="ECO:0000313" key="3">
    <source>
        <dbReference type="EMBL" id="TDO02780.1"/>
    </source>
</evidence>
<feature type="transmembrane region" description="Helical" evidence="1">
    <location>
        <begin position="12"/>
        <end position="38"/>
    </location>
</feature>
<feature type="transmembrane region" description="Helical" evidence="1">
    <location>
        <begin position="58"/>
        <end position="81"/>
    </location>
</feature>
<protein>
    <submittedName>
        <fullName evidence="2">Succinate dehydrogenase / fumarate reductase cytochrome b subunit</fullName>
    </submittedName>
    <submittedName>
        <fullName evidence="3">Succinate dehydrogenase subunit C</fullName>
    </submittedName>
</protein>
<keyword evidence="1" id="KW-0812">Transmembrane</keyword>
<dbReference type="STRING" id="655355.SAMN05216283_101201"/>
<keyword evidence="1" id="KW-1133">Transmembrane helix</keyword>
<dbReference type="CDD" id="cd03498">
    <property type="entry name" value="SQR_TypeB_2_TM"/>
    <property type="match status" value="1"/>
</dbReference>
<dbReference type="EMBL" id="SNWI01000004">
    <property type="protein sequence ID" value="TDO02780.1"/>
    <property type="molecule type" value="Genomic_DNA"/>
</dbReference>
<evidence type="ECO:0000313" key="4">
    <source>
        <dbReference type="Proteomes" id="UP000198964"/>
    </source>
</evidence>
<gene>
    <name evidence="3" type="ORF">DET52_104246</name>
    <name evidence="2" type="ORF">SAMN05216283_101201</name>
</gene>
<sequence>MSNFLTTSIGRKFLMSVTGLFLMMFIMVHLTINLLLIFDDSGDLFNQGAHFMATNPAIKIMEPVLALGFLVHIIWSLVVSLQNMKARPIGYKQLNNSQSSSWASRNMLILGALIFVFLVMHIIQFFWKIKVTGDPLLQHVTVGGEEMENTYALVATLFKESLLYSIAYVVGAILLGMHLVHGFWSAFQTIGFANQIWLKRLKVVGAVFAIIIAIGFSVIPLYFQIKF</sequence>
<evidence type="ECO:0000313" key="5">
    <source>
        <dbReference type="Proteomes" id="UP000294848"/>
    </source>
</evidence>
<evidence type="ECO:0000256" key="1">
    <source>
        <dbReference type="SAM" id="Phobius"/>
    </source>
</evidence>
<dbReference type="Proteomes" id="UP000198964">
    <property type="component" value="Unassembled WGS sequence"/>
</dbReference>
<keyword evidence="4" id="KW-1185">Reference proteome</keyword>